<evidence type="ECO:0000313" key="4">
    <source>
        <dbReference type="Proteomes" id="UP000248916"/>
    </source>
</evidence>
<sequence length="239" mass="25609">MTATTLSAAPPHRITWLDRARGVALLAMIVFHGSFDLSFLGFVDWPVGSGSGWRLFAISIAGTFLLLSGVSLQIAFGTSLRARPFLRRLGLLCLAAAAITLATWIAMPYPIRFGILHAIATFSVLAIPFLRAPSWVVAVAIVAVLVAAPLLTSPLFSHPALYPLGLDPAPPPSFDYEPIFPWFAAVLAGLLAGRFLPTGRRAMTTDPLAFLGRHSLAIYLLHQPVLMGTLLAIRMAATL</sequence>
<dbReference type="EMBL" id="QKZL01000003">
    <property type="protein sequence ID" value="PZX18384.1"/>
    <property type="molecule type" value="Genomic_DNA"/>
</dbReference>
<feature type="transmembrane region" description="Helical" evidence="1">
    <location>
        <begin position="179"/>
        <end position="196"/>
    </location>
</feature>
<feature type="domain" description="Heparan-alpha-glucosaminide N-acetyltransferase catalytic" evidence="2">
    <location>
        <begin position="13"/>
        <end position="224"/>
    </location>
</feature>
<keyword evidence="1" id="KW-1133">Transmembrane helix</keyword>
<feature type="transmembrane region" description="Helical" evidence="1">
    <location>
        <begin position="216"/>
        <end position="237"/>
    </location>
</feature>
<dbReference type="RefSeq" id="WP_111536192.1">
    <property type="nucleotide sequence ID" value="NZ_QKZL01000003.1"/>
</dbReference>
<keyword evidence="1" id="KW-0812">Transmembrane</keyword>
<feature type="transmembrane region" description="Helical" evidence="1">
    <location>
        <begin position="113"/>
        <end position="130"/>
    </location>
</feature>
<gene>
    <name evidence="3" type="ORF">LX81_01014</name>
</gene>
<feature type="transmembrane region" description="Helical" evidence="1">
    <location>
        <begin position="137"/>
        <end position="159"/>
    </location>
</feature>
<proteinExistence type="predicted"/>
<evidence type="ECO:0000259" key="2">
    <source>
        <dbReference type="Pfam" id="PF07786"/>
    </source>
</evidence>
<feature type="transmembrane region" description="Helical" evidence="1">
    <location>
        <begin position="89"/>
        <end position="107"/>
    </location>
</feature>
<keyword evidence="4" id="KW-1185">Reference proteome</keyword>
<dbReference type="Pfam" id="PF07786">
    <property type="entry name" value="HGSNAT_cat"/>
    <property type="match status" value="1"/>
</dbReference>
<reference evidence="3 4" key="1">
    <citation type="submission" date="2018-06" db="EMBL/GenBank/DDBJ databases">
        <title>Genomic Encyclopedia of Archaeal and Bacterial Type Strains, Phase II (KMG-II): from individual species to whole genera.</title>
        <authorList>
            <person name="Goeker M."/>
        </authorList>
    </citation>
    <scope>NUCLEOTIDE SEQUENCE [LARGE SCALE GENOMIC DNA]</scope>
    <source>
        <strain evidence="3 4">DSM 22009</strain>
    </source>
</reference>
<feature type="transmembrane region" description="Helical" evidence="1">
    <location>
        <begin position="23"/>
        <end position="43"/>
    </location>
</feature>
<accession>A0A2W7NP49</accession>
<comment type="caution">
    <text evidence="3">The sequence shown here is derived from an EMBL/GenBank/DDBJ whole genome shotgun (WGS) entry which is preliminary data.</text>
</comment>
<protein>
    <submittedName>
        <fullName evidence="3">Putative membrane protein</fullName>
    </submittedName>
</protein>
<name>A0A2W7NP49_9RHOB</name>
<feature type="transmembrane region" description="Helical" evidence="1">
    <location>
        <begin position="55"/>
        <end position="77"/>
    </location>
</feature>
<evidence type="ECO:0000313" key="3">
    <source>
        <dbReference type="EMBL" id="PZX18384.1"/>
    </source>
</evidence>
<organism evidence="3 4">
    <name type="scientific">Palleronia aestuarii</name>
    <dbReference type="NCBI Taxonomy" id="568105"/>
    <lineage>
        <taxon>Bacteria</taxon>
        <taxon>Pseudomonadati</taxon>
        <taxon>Pseudomonadota</taxon>
        <taxon>Alphaproteobacteria</taxon>
        <taxon>Rhodobacterales</taxon>
        <taxon>Roseobacteraceae</taxon>
        <taxon>Palleronia</taxon>
    </lineage>
</organism>
<evidence type="ECO:0000256" key="1">
    <source>
        <dbReference type="SAM" id="Phobius"/>
    </source>
</evidence>
<dbReference type="AlphaFoldDB" id="A0A2W7NP49"/>
<keyword evidence="1" id="KW-0472">Membrane</keyword>
<dbReference type="InterPro" id="IPR012429">
    <property type="entry name" value="HGSNAT_cat"/>
</dbReference>
<dbReference type="Proteomes" id="UP000248916">
    <property type="component" value="Unassembled WGS sequence"/>
</dbReference>
<dbReference type="OrthoDB" id="9807591at2"/>